<gene>
    <name evidence="2" type="ORF">C7440_1710</name>
</gene>
<proteinExistence type="predicted"/>
<dbReference type="OrthoDB" id="8909582at2"/>
<dbReference type="Pfam" id="PF13619">
    <property type="entry name" value="KTSC"/>
    <property type="match status" value="1"/>
</dbReference>
<dbReference type="EMBL" id="QEKO01000002">
    <property type="protein sequence ID" value="PVY62217.1"/>
    <property type="molecule type" value="Genomic_DNA"/>
</dbReference>
<name>A0A2U1CMI7_9BURK</name>
<evidence type="ECO:0000259" key="1">
    <source>
        <dbReference type="Pfam" id="PF13619"/>
    </source>
</evidence>
<evidence type="ECO:0000313" key="3">
    <source>
        <dbReference type="Proteomes" id="UP000246145"/>
    </source>
</evidence>
<feature type="domain" description="KTSC" evidence="1">
    <location>
        <begin position="17"/>
        <end position="77"/>
    </location>
</feature>
<sequence length="99" mass="10929">MDTNIKPRTPIIMDSVESSQIAAIGHDPETNTLAVKFPANKRGISSVYHYANFDAAQFEAFKQAESKGSYFGQNIKRNVEAFPYENVTDLYADPAPEAA</sequence>
<reference evidence="2 3" key="1">
    <citation type="submission" date="2018-04" db="EMBL/GenBank/DDBJ databases">
        <title>Genomic Encyclopedia of Type Strains, Phase IV (KMG-IV): sequencing the most valuable type-strain genomes for metagenomic binning, comparative biology and taxonomic classification.</title>
        <authorList>
            <person name="Goeker M."/>
        </authorList>
    </citation>
    <scope>NUCLEOTIDE SEQUENCE [LARGE SCALE GENOMIC DNA]</scope>
    <source>
        <strain evidence="2 3">DSM 10065</strain>
    </source>
</reference>
<dbReference type="AlphaFoldDB" id="A0A2U1CMI7"/>
<organism evidence="2 3">
    <name type="scientific">Pusillimonas noertemannii</name>
    <dbReference type="NCBI Taxonomy" id="305977"/>
    <lineage>
        <taxon>Bacteria</taxon>
        <taxon>Pseudomonadati</taxon>
        <taxon>Pseudomonadota</taxon>
        <taxon>Betaproteobacteria</taxon>
        <taxon>Burkholderiales</taxon>
        <taxon>Alcaligenaceae</taxon>
        <taxon>Pusillimonas</taxon>
    </lineage>
</organism>
<comment type="caution">
    <text evidence="2">The sequence shown here is derived from an EMBL/GenBank/DDBJ whole genome shotgun (WGS) entry which is preliminary data.</text>
</comment>
<evidence type="ECO:0000313" key="2">
    <source>
        <dbReference type="EMBL" id="PVY62217.1"/>
    </source>
</evidence>
<keyword evidence="3" id="KW-1185">Reference proteome</keyword>
<dbReference type="InterPro" id="IPR025309">
    <property type="entry name" value="KTSC_dom"/>
</dbReference>
<dbReference type="RefSeq" id="WP_116518204.1">
    <property type="nucleotide sequence ID" value="NZ_JACCEX010000002.1"/>
</dbReference>
<protein>
    <submittedName>
        <fullName evidence="2">KTSC domain-containing protein</fullName>
    </submittedName>
</protein>
<accession>A0A2U1CMI7</accession>
<dbReference type="Proteomes" id="UP000246145">
    <property type="component" value="Unassembled WGS sequence"/>
</dbReference>